<evidence type="ECO:0000256" key="1">
    <source>
        <dbReference type="ARBA" id="ARBA00022801"/>
    </source>
</evidence>
<evidence type="ECO:0000313" key="3">
    <source>
        <dbReference type="EMBL" id="OGZ45706.1"/>
    </source>
</evidence>
<name>A0A1G2G625_9BACT</name>
<sequence>MTNFCWLEQNGEDGRYQGGQVEEGEDVISALKREVLEETNVHIEIKKMSAIYSSISEPPKVILDFFSEYRGGDIKADNEILDVGWFSREEILASVESDIMKYRIRWLLENQNNIRHASYAKDPFRIISEVLFTEKTIATIALPTDSSGTQ</sequence>
<dbReference type="Gene3D" id="3.90.79.10">
    <property type="entry name" value="Nucleoside Triphosphate Pyrophosphohydrolase"/>
    <property type="match status" value="1"/>
</dbReference>
<dbReference type="SUPFAM" id="SSF55811">
    <property type="entry name" value="Nudix"/>
    <property type="match status" value="1"/>
</dbReference>
<dbReference type="PROSITE" id="PS51462">
    <property type="entry name" value="NUDIX"/>
    <property type="match status" value="1"/>
</dbReference>
<dbReference type="InterPro" id="IPR015797">
    <property type="entry name" value="NUDIX_hydrolase-like_dom_sf"/>
</dbReference>
<dbReference type="EMBL" id="MHNL01000005">
    <property type="protein sequence ID" value="OGZ45706.1"/>
    <property type="molecule type" value="Genomic_DNA"/>
</dbReference>
<dbReference type="GO" id="GO:0016787">
    <property type="term" value="F:hydrolase activity"/>
    <property type="evidence" value="ECO:0007669"/>
    <property type="project" value="UniProtKB-KW"/>
</dbReference>
<comment type="caution">
    <text evidence="3">The sequence shown here is derived from an EMBL/GenBank/DDBJ whole genome shotgun (WGS) entry which is preliminary data.</text>
</comment>
<feature type="domain" description="Nudix hydrolase" evidence="2">
    <location>
        <begin position="1"/>
        <end position="108"/>
    </location>
</feature>
<dbReference type="STRING" id="1802115.A2756_02245"/>
<dbReference type="AlphaFoldDB" id="A0A1G2G625"/>
<proteinExistence type="predicted"/>
<dbReference type="InterPro" id="IPR020084">
    <property type="entry name" value="NUDIX_hydrolase_CS"/>
</dbReference>
<evidence type="ECO:0000259" key="2">
    <source>
        <dbReference type="PROSITE" id="PS51462"/>
    </source>
</evidence>
<reference evidence="3 4" key="1">
    <citation type="journal article" date="2016" name="Nat. Commun.">
        <title>Thousands of microbial genomes shed light on interconnected biogeochemical processes in an aquifer system.</title>
        <authorList>
            <person name="Anantharaman K."/>
            <person name="Brown C.T."/>
            <person name="Hug L.A."/>
            <person name="Sharon I."/>
            <person name="Castelle C.J."/>
            <person name="Probst A.J."/>
            <person name="Thomas B.C."/>
            <person name="Singh A."/>
            <person name="Wilkins M.J."/>
            <person name="Karaoz U."/>
            <person name="Brodie E.L."/>
            <person name="Williams K.H."/>
            <person name="Hubbard S.S."/>
            <person name="Banfield J.F."/>
        </authorList>
    </citation>
    <scope>NUCLEOTIDE SEQUENCE [LARGE SCALE GENOMIC DNA]</scope>
</reference>
<keyword evidence="1" id="KW-0378">Hydrolase</keyword>
<accession>A0A1G2G625</accession>
<dbReference type="InterPro" id="IPR000086">
    <property type="entry name" value="NUDIX_hydrolase_dom"/>
</dbReference>
<dbReference type="PROSITE" id="PS00893">
    <property type="entry name" value="NUDIX_BOX"/>
    <property type="match status" value="1"/>
</dbReference>
<dbReference type="Proteomes" id="UP000177785">
    <property type="component" value="Unassembled WGS sequence"/>
</dbReference>
<dbReference type="Pfam" id="PF00293">
    <property type="entry name" value="NUDIX"/>
    <property type="match status" value="1"/>
</dbReference>
<organism evidence="3 4">
    <name type="scientific">Candidatus Ryanbacteria bacterium RIFCSPHIGHO2_01_FULL_48_27</name>
    <dbReference type="NCBI Taxonomy" id="1802115"/>
    <lineage>
        <taxon>Bacteria</taxon>
        <taxon>Candidatus Ryaniibacteriota</taxon>
    </lineage>
</organism>
<protein>
    <recommendedName>
        <fullName evidence="2">Nudix hydrolase domain-containing protein</fullName>
    </recommendedName>
</protein>
<gene>
    <name evidence="3" type="ORF">A2756_02245</name>
</gene>
<evidence type="ECO:0000313" key="4">
    <source>
        <dbReference type="Proteomes" id="UP000177785"/>
    </source>
</evidence>